<evidence type="ECO:0000256" key="1">
    <source>
        <dbReference type="ARBA" id="ARBA00022679"/>
    </source>
</evidence>
<dbReference type="InterPro" id="IPR011009">
    <property type="entry name" value="Kinase-like_dom_sf"/>
</dbReference>
<name>A0ABY7H0C2_9BACT</name>
<dbReference type="SMART" id="SM00220">
    <property type="entry name" value="S_TKc"/>
    <property type="match status" value="1"/>
</dbReference>
<dbReference type="Gene3D" id="1.10.510.10">
    <property type="entry name" value="Transferase(Phosphotransferase) domain 1"/>
    <property type="match status" value="1"/>
</dbReference>
<dbReference type="Gene3D" id="3.30.200.20">
    <property type="entry name" value="Phosphorylase Kinase, domain 1"/>
    <property type="match status" value="1"/>
</dbReference>
<evidence type="ECO:0000256" key="4">
    <source>
        <dbReference type="ARBA" id="ARBA00022840"/>
    </source>
</evidence>
<dbReference type="Gene3D" id="2.130.10.10">
    <property type="entry name" value="YVTN repeat-like/Quinoprotein amine dehydrogenase"/>
    <property type="match status" value="1"/>
</dbReference>
<dbReference type="RefSeq" id="WP_269035056.1">
    <property type="nucleotide sequence ID" value="NZ_CP114040.1"/>
</dbReference>
<keyword evidence="7" id="KW-1185">Reference proteome</keyword>
<keyword evidence="3 6" id="KW-0418">Kinase</keyword>
<evidence type="ECO:0000256" key="2">
    <source>
        <dbReference type="ARBA" id="ARBA00022741"/>
    </source>
</evidence>
<keyword evidence="4" id="KW-0067">ATP-binding</keyword>
<dbReference type="SUPFAM" id="SSF50969">
    <property type="entry name" value="YVTN repeat-like/Quinoprotein amine dehydrogenase"/>
    <property type="match status" value="1"/>
</dbReference>
<dbReference type="InterPro" id="IPR000719">
    <property type="entry name" value="Prot_kinase_dom"/>
</dbReference>
<evidence type="ECO:0000259" key="5">
    <source>
        <dbReference type="PROSITE" id="PS50011"/>
    </source>
</evidence>
<evidence type="ECO:0000313" key="6">
    <source>
        <dbReference type="EMBL" id="WAS92699.1"/>
    </source>
</evidence>
<dbReference type="PANTHER" id="PTHR43289">
    <property type="entry name" value="MITOGEN-ACTIVATED PROTEIN KINASE KINASE KINASE 20-RELATED"/>
    <property type="match status" value="1"/>
</dbReference>
<dbReference type="Proteomes" id="UP001164459">
    <property type="component" value="Chromosome"/>
</dbReference>
<dbReference type="EMBL" id="CP114040">
    <property type="protein sequence ID" value="WAS92699.1"/>
    <property type="molecule type" value="Genomic_DNA"/>
</dbReference>
<dbReference type="InterPro" id="IPR015943">
    <property type="entry name" value="WD40/YVTN_repeat-like_dom_sf"/>
</dbReference>
<dbReference type="PROSITE" id="PS50011">
    <property type="entry name" value="PROTEIN_KINASE_DOM"/>
    <property type="match status" value="1"/>
</dbReference>
<evidence type="ECO:0000256" key="3">
    <source>
        <dbReference type="ARBA" id="ARBA00022777"/>
    </source>
</evidence>
<organism evidence="6 7">
    <name type="scientific">Nannocystis punicea</name>
    <dbReference type="NCBI Taxonomy" id="2995304"/>
    <lineage>
        <taxon>Bacteria</taxon>
        <taxon>Pseudomonadati</taxon>
        <taxon>Myxococcota</taxon>
        <taxon>Polyangia</taxon>
        <taxon>Nannocystales</taxon>
        <taxon>Nannocystaceae</taxon>
        <taxon>Nannocystis</taxon>
    </lineage>
</organism>
<gene>
    <name evidence="6" type="ORF">O0S08_41495</name>
</gene>
<protein>
    <submittedName>
        <fullName evidence="6">Serine/threonine-protein kinase</fullName>
    </submittedName>
</protein>
<dbReference type="InterPro" id="IPR011044">
    <property type="entry name" value="Quino_amine_DH_bsu"/>
</dbReference>
<keyword evidence="1" id="KW-0808">Transferase</keyword>
<keyword evidence="2" id="KW-0547">Nucleotide-binding</keyword>
<reference evidence="6" key="1">
    <citation type="submission" date="2022-11" db="EMBL/GenBank/DDBJ databases">
        <title>Minimal conservation of predation-associated metabolite biosynthetic gene clusters underscores biosynthetic potential of Myxococcota including descriptions for ten novel species: Archangium lansinium sp. nov., Myxococcus landrumus sp. nov., Nannocystis bai.</title>
        <authorList>
            <person name="Ahearne A."/>
            <person name="Stevens C."/>
            <person name="Dowd S."/>
        </authorList>
    </citation>
    <scope>NUCLEOTIDE SEQUENCE</scope>
    <source>
        <strain evidence="6">Fl3</strain>
    </source>
</reference>
<dbReference type="Pfam" id="PF00069">
    <property type="entry name" value="Pkinase"/>
    <property type="match status" value="1"/>
</dbReference>
<proteinExistence type="predicted"/>
<accession>A0ABY7H0C2</accession>
<dbReference type="CDD" id="cd14014">
    <property type="entry name" value="STKc_PknB_like"/>
    <property type="match status" value="1"/>
</dbReference>
<dbReference type="SUPFAM" id="SSF82171">
    <property type="entry name" value="DPP6 N-terminal domain-like"/>
    <property type="match status" value="1"/>
</dbReference>
<evidence type="ECO:0000313" key="7">
    <source>
        <dbReference type="Proteomes" id="UP001164459"/>
    </source>
</evidence>
<sequence length="1136" mass="121711">MTSSPAEPDRARPAPPSSVLRAARDRLLARLDALPQTATDEPAAAPWPEADERYQFGPPFAAGGIGVIRRAIDRRLGRVVAVKELRSRDPAAARRFELEAAITARLQHPAIVPLYDLGRFADGEPYYCMKLVDGDSLEQLLGEQTNLAGRLALLEHVLTVADAIAYAHDHGVIHRDLKPANILVGAHGETVVIDWGLAKDALGEVSAGLVAPAQAASDATLTEAGTVIGTPRYMPPEQARGEAVDPRSDVFALGAVLFHLLAGRPPFAGLERAAVLHRLADDALEDLRPLAGAAPPELVAIAQKAMSPRPGDRYPTAQAFAADLRRFLAGRLVDAHRYRPDELLRLWLRRHRGAAAVAGLAIVALTAATLVYVRAVGEQRDRAEQARADAERRATAAALAQAHAALAEDLGESLALLRPLELEAPADLRRARLIALAAAARGAPDRVLRGHVRPIEHLAALAGGDLVSIDAGGAVWRWNFRTGSGGQVVDLAAHSGTVIAAAGAPVWAALADDRALVFRDDEPPESIELAPLGQINFSSGTHRWELSRGGETLAALQTINRVEGREFASAYLWDLRQQPARRIEPPLAGVHDVVMSPDGQTVALFDVLLRTVQQRGGATTLLPDLGGAGRYSPRGDHFVGNKGSLELATGARREYEGRLLAVTADDRALVFRPSGRTWTSPEEQLLVLIDLQTGAESWQTDLQPSTALNLSLWEQGGGLMIAPRGDRFALRYQHDWTLWSMATGKLLRVLEVGDATRGAFLADGSFVAVHHHDLWLWGPEPLPAPTSGTWVAAAPDGRHVLVSVAKGESLHRLDRADASTRPLGCPVAPDAWAHRAWRNGVVLDERGRVLARTRDGGACLQDEAGAERTLAVDGKVTTVALARGSESFAVGLEDGRVLLYGRAEAPLARWQLAGPLERLWALTGGTDLLAATREGRVFALRSGQAAPLSLGTLREPQEVGAIAVASHPHAATAVIGLPRADQLLFYAAGEVASRPAVLLKPNLAYSPSGARAAIILADRRLLVVAGADDPGREIALPEDHDVRPWPGWLLGTHSLQFVDEDTVEAFSGTSLRVRVDLELGEAFVIERETSTDSLGLGLRAPRPAELLRWLGARAEATEPVPQDRLEFAAWLAARTR</sequence>
<dbReference type="PROSITE" id="PS00108">
    <property type="entry name" value="PROTEIN_KINASE_ST"/>
    <property type="match status" value="1"/>
</dbReference>
<feature type="domain" description="Protein kinase" evidence="5">
    <location>
        <begin position="54"/>
        <end position="328"/>
    </location>
</feature>
<dbReference type="SUPFAM" id="SSF56112">
    <property type="entry name" value="Protein kinase-like (PK-like)"/>
    <property type="match status" value="1"/>
</dbReference>
<dbReference type="InterPro" id="IPR008271">
    <property type="entry name" value="Ser/Thr_kinase_AS"/>
</dbReference>
<dbReference type="PANTHER" id="PTHR43289:SF6">
    <property type="entry name" value="SERINE_THREONINE-PROTEIN KINASE NEKL-3"/>
    <property type="match status" value="1"/>
</dbReference>
<dbReference type="GO" id="GO:0016301">
    <property type="term" value="F:kinase activity"/>
    <property type="evidence" value="ECO:0007669"/>
    <property type="project" value="UniProtKB-KW"/>
</dbReference>